<dbReference type="AlphaFoldDB" id="A0A832ZUP5"/>
<reference evidence="1" key="1">
    <citation type="journal article" date="2020" name="ISME J.">
        <title>Gammaproteobacteria mediating utilization of methyl-, sulfur- and petroleum organic compounds in deep ocean hydrothermal plumes.</title>
        <authorList>
            <person name="Zhou Z."/>
            <person name="Liu Y."/>
            <person name="Pan J."/>
            <person name="Cron B.R."/>
            <person name="Toner B.M."/>
            <person name="Anantharaman K."/>
            <person name="Breier J.A."/>
            <person name="Dick G.J."/>
            <person name="Li M."/>
        </authorList>
    </citation>
    <scope>NUCLEOTIDE SEQUENCE</scope>
    <source>
        <strain evidence="1">SZUA-1523</strain>
    </source>
</reference>
<protein>
    <submittedName>
        <fullName evidence="1">Uncharacterized protein</fullName>
    </submittedName>
</protein>
<proteinExistence type="predicted"/>
<dbReference type="EMBL" id="DQVR01000095">
    <property type="protein sequence ID" value="HIQ24266.1"/>
    <property type="molecule type" value="Genomic_DNA"/>
</dbReference>
<sequence>MYIERMDPVEAFKLVFCRYLLDRGNMVLSMTRATGQKTVKIALYGLWRRHEAEETGYLQFTDIVEELKGCGDECFRKLEKIGIIEFTNIDNEPYVIVDVNKLDEFVRECISK</sequence>
<evidence type="ECO:0000313" key="1">
    <source>
        <dbReference type="EMBL" id="HIQ24266.1"/>
    </source>
</evidence>
<dbReference type="Proteomes" id="UP000600071">
    <property type="component" value="Unassembled WGS sequence"/>
</dbReference>
<name>A0A832ZUP5_9CREN</name>
<comment type="caution">
    <text evidence="1">The sequence shown here is derived from an EMBL/GenBank/DDBJ whole genome shotgun (WGS) entry which is preliminary data.</text>
</comment>
<gene>
    <name evidence="1" type="ORF">EYH50_04375</name>
</gene>
<organism evidence="1 2">
    <name type="scientific">Pyrodictium delaneyi</name>
    <dbReference type="NCBI Taxonomy" id="1273541"/>
    <lineage>
        <taxon>Archaea</taxon>
        <taxon>Thermoproteota</taxon>
        <taxon>Thermoprotei</taxon>
        <taxon>Desulfurococcales</taxon>
        <taxon>Pyrodictiaceae</taxon>
        <taxon>Pyrodictium</taxon>
    </lineage>
</organism>
<accession>A0A832ZUP5</accession>
<evidence type="ECO:0000313" key="2">
    <source>
        <dbReference type="Proteomes" id="UP000600071"/>
    </source>
</evidence>